<feature type="compositionally biased region" description="Polar residues" evidence="1">
    <location>
        <begin position="1"/>
        <end position="13"/>
    </location>
</feature>
<reference evidence="2" key="1">
    <citation type="submission" date="2021-08" db="EMBL/GenBank/DDBJ databases">
        <title>WGS assembly of Ceratopteris richardii.</title>
        <authorList>
            <person name="Marchant D.B."/>
            <person name="Chen G."/>
            <person name="Jenkins J."/>
            <person name="Shu S."/>
            <person name="Leebens-Mack J."/>
            <person name="Grimwood J."/>
            <person name="Schmutz J."/>
            <person name="Soltis P."/>
            <person name="Soltis D."/>
            <person name="Chen Z.-H."/>
        </authorList>
    </citation>
    <scope>NUCLEOTIDE SEQUENCE</scope>
    <source>
        <strain evidence="2">Whitten #5841</strain>
        <tissue evidence="2">Leaf</tissue>
    </source>
</reference>
<sequence>MEVSFQHSESDQGSCSSSLNSLPASSSPSFPNCSPFSSARIESPLPLTFRHVPNDQISQTLIGRQNKGDVCDGSQKIHAEDLKHIGKSANRESVRGRKKSLISSRRREGYSKRKACCRCMGAHAADCAAICCCPCAIFSILGIVFIDLPSALAKRSISYIKKRASVTEGTELHQEKHGCDARFTLTPAMSEKESSKGIKEHQAIHIFRFDTENLLKHFGVEQLGFGCLTQHIE</sequence>
<protein>
    <submittedName>
        <fullName evidence="2">Uncharacterized protein</fullName>
    </submittedName>
</protein>
<dbReference type="Proteomes" id="UP000825935">
    <property type="component" value="Chromosome 24"/>
</dbReference>
<proteinExistence type="predicted"/>
<dbReference type="AlphaFoldDB" id="A0A8T2RWH8"/>
<evidence type="ECO:0000313" key="2">
    <source>
        <dbReference type="EMBL" id="KAH7300074.1"/>
    </source>
</evidence>
<accession>A0A8T2RWH8</accession>
<organism evidence="2 3">
    <name type="scientific">Ceratopteris richardii</name>
    <name type="common">Triangle waterfern</name>
    <dbReference type="NCBI Taxonomy" id="49495"/>
    <lineage>
        <taxon>Eukaryota</taxon>
        <taxon>Viridiplantae</taxon>
        <taxon>Streptophyta</taxon>
        <taxon>Embryophyta</taxon>
        <taxon>Tracheophyta</taxon>
        <taxon>Polypodiopsida</taxon>
        <taxon>Polypodiidae</taxon>
        <taxon>Polypodiales</taxon>
        <taxon>Pteridineae</taxon>
        <taxon>Pteridaceae</taxon>
        <taxon>Parkerioideae</taxon>
        <taxon>Ceratopteris</taxon>
    </lineage>
</organism>
<comment type="caution">
    <text evidence="2">The sequence shown here is derived from an EMBL/GenBank/DDBJ whole genome shotgun (WGS) entry which is preliminary data.</text>
</comment>
<dbReference type="EMBL" id="CM035429">
    <property type="protein sequence ID" value="KAH7300074.1"/>
    <property type="molecule type" value="Genomic_DNA"/>
</dbReference>
<evidence type="ECO:0000256" key="1">
    <source>
        <dbReference type="SAM" id="MobiDB-lite"/>
    </source>
</evidence>
<gene>
    <name evidence="2" type="ORF">KP509_24G043900</name>
</gene>
<keyword evidence="3" id="KW-1185">Reference proteome</keyword>
<name>A0A8T2RWH8_CERRI</name>
<feature type="compositionally biased region" description="Low complexity" evidence="1">
    <location>
        <begin position="14"/>
        <end position="31"/>
    </location>
</feature>
<dbReference type="PANTHER" id="PTHR33264:SF69">
    <property type="entry name" value="WRKY DOMAIN-CONTAINING PROTEIN"/>
    <property type="match status" value="1"/>
</dbReference>
<dbReference type="OrthoDB" id="1984329at2759"/>
<feature type="region of interest" description="Disordered" evidence="1">
    <location>
        <begin position="1"/>
        <end position="31"/>
    </location>
</feature>
<evidence type="ECO:0000313" key="3">
    <source>
        <dbReference type="Proteomes" id="UP000825935"/>
    </source>
</evidence>
<dbReference type="PANTHER" id="PTHR33264">
    <property type="entry name" value="EXPRESSED PROTEIN"/>
    <property type="match status" value="1"/>
</dbReference>